<keyword evidence="3" id="KW-1185">Reference proteome</keyword>
<evidence type="ECO:0000256" key="1">
    <source>
        <dbReference type="SAM" id="Phobius"/>
    </source>
</evidence>
<feature type="transmembrane region" description="Helical" evidence="1">
    <location>
        <begin position="36"/>
        <end position="56"/>
    </location>
</feature>
<evidence type="ECO:0000313" key="3">
    <source>
        <dbReference type="Proteomes" id="UP001501510"/>
    </source>
</evidence>
<proteinExistence type="predicted"/>
<gene>
    <name evidence="2" type="ORF">GCM10008906_23390</name>
</gene>
<reference evidence="3" key="1">
    <citation type="journal article" date="2019" name="Int. J. Syst. Evol. Microbiol.">
        <title>The Global Catalogue of Microorganisms (GCM) 10K type strain sequencing project: providing services to taxonomists for standard genome sequencing and annotation.</title>
        <authorList>
            <consortium name="The Broad Institute Genomics Platform"/>
            <consortium name="The Broad Institute Genome Sequencing Center for Infectious Disease"/>
            <person name="Wu L."/>
            <person name="Ma J."/>
        </authorList>
    </citation>
    <scope>NUCLEOTIDE SEQUENCE [LARGE SCALE GENOMIC DNA]</scope>
    <source>
        <strain evidence="3">JCM 1407</strain>
    </source>
</reference>
<protein>
    <submittedName>
        <fullName evidence="2">Uncharacterized protein</fullName>
    </submittedName>
</protein>
<organism evidence="2 3">
    <name type="scientific">Clostridium oceanicum</name>
    <dbReference type="NCBI Taxonomy" id="1543"/>
    <lineage>
        <taxon>Bacteria</taxon>
        <taxon>Bacillati</taxon>
        <taxon>Bacillota</taxon>
        <taxon>Clostridia</taxon>
        <taxon>Eubacteriales</taxon>
        <taxon>Clostridiaceae</taxon>
        <taxon>Clostridium</taxon>
    </lineage>
</organism>
<dbReference type="Proteomes" id="UP001501510">
    <property type="component" value="Unassembled WGS sequence"/>
</dbReference>
<keyword evidence="1" id="KW-0812">Transmembrane</keyword>
<comment type="caution">
    <text evidence="2">The sequence shown here is derived from an EMBL/GenBank/DDBJ whole genome shotgun (WGS) entry which is preliminary data.</text>
</comment>
<feature type="transmembrane region" description="Helical" evidence="1">
    <location>
        <begin position="12"/>
        <end position="30"/>
    </location>
</feature>
<sequence length="68" mass="8046">MRKSTKNITCKYTIIFTLIGIIFDILLKYLFLLIYNFYICNISFITGMIIDTIRFIKIKKPNKKSSSQ</sequence>
<keyword evidence="1" id="KW-1133">Transmembrane helix</keyword>
<accession>A0ABP3UVD9</accession>
<keyword evidence="1" id="KW-0472">Membrane</keyword>
<dbReference type="EMBL" id="BAAACG010000010">
    <property type="protein sequence ID" value="GAA0741765.1"/>
    <property type="molecule type" value="Genomic_DNA"/>
</dbReference>
<evidence type="ECO:0000313" key="2">
    <source>
        <dbReference type="EMBL" id="GAA0741765.1"/>
    </source>
</evidence>
<name>A0ABP3UVD9_9CLOT</name>